<proteinExistence type="predicted"/>
<keyword evidence="2" id="KW-1185">Reference proteome</keyword>
<evidence type="ECO:0000313" key="2">
    <source>
        <dbReference type="Proteomes" id="UP000188388"/>
    </source>
</evidence>
<reference evidence="2" key="1">
    <citation type="submission" date="2017-01" db="EMBL/GenBank/DDBJ databases">
        <authorList>
            <person name="Brunel B."/>
        </authorList>
    </citation>
    <scope>NUCLEOTIDE SEQUENCE [LARGE SCALE GENOMIC DNA]</scope>
</reference>
<evidence type="ECO:0000313" key="1">
    <source>
        <dbReference type="EMBL" id="SIT53327.1"/>
    </source>
</evidence>
<name>A0A1R3V0G0_9HYPH</name>
<organism evidence="1 2">
    <name type="scientific">Mesorhizobium prunaredense</name>
    <dbReference type="NCBI Taxonomy" id="1631249"/>
    <lineage>
        <taxon>Bacteria</taxon>
        <taxon>Pseudomonadati</taxon>
        <taxon>Pseudomonadota</taxon>
        <taxon>Alphaproteobacteria</taxon>
        <taxon>Hyphomicrobiales</taxon>
        <taxon>Phyllobacteriaceae</taxon>
        <taxon>Mesorhizobium</taxon>
    </lineage>
</organism>
<dbReference type="Proteomes" id="UP000188388">
    <property type="component" value="Unassembled WGS sequence"/>
</dbReference>
<accession>A0A1R3V0G0</accession>
<dbReference type="AntiFam" id="ANF00012">
    <property type="entry name" value="tRNA translation"/>
</dbReference>
<sequence>MKRAAVAFKAVDFIGDPDRNRTCDLQIRNLPLYPTELRDHAARHITASDRFAKRRSAPMS</sequence>
<dbReference type="EMBL" id="FTPD01000003">
    <property type="protein sequence ID" value="SIT53327.1"/>
    <property type="molecule type" value="Genomic_DNA"/>
</dbReference>
<dbReference type="AlphaFoldDB" id="A0A1R3V0G0"/>
<gene>
    <name evidence="1" type="ORF">BQ8794_110133</name>
</gene>
<protein>
    <submittedName>
        <fullName evidence="1">Uncharacterized protein</fullName>
    </submittedName>
</protein>
<dbReference type="STRING" id="1631249.BQ8794_110133"/>